<dbReference type="OrthoDB" id="73400at2157"/>
<dbReference type="RefSeq" id="WP_116592248.1">
    <property type="nucleotide sequence ID" value="NZ_MZGS01000023.1"/>
</dbReference>
<proteinExistence type="predicted"/>
<comment type="caution">
    <text evidence="2">The sequence shown here is derived from an EMBL/GenBank/DDBJ whole genome shotgun (WGS) entry which is preliminary data.</text>
</comment>
<feature type="domain" description="ARG and Rhodanese-Phosphatase-superfamily-associated" evidence="1">
    <location>
        <begin position="14"/>
        <end position="294"/>
    </location>
</feature>
<gene>
    <name evidence="2" type="ORF">MBBTH_13050</name>
</gene>
<protein>
    <recommendedName>
        <fullName evidence="1">ARG and Rhodanese-Phosphatase-superfamily-associated domain-containing protein</fullName>
    </recommendedName>
</protein>
<accession>A0A315XMW0</accession>
<dbReference type="AlphaFoldDB" id="A0A315XMW0"/>
<evidence type="ECO:0000259" key="1">
    <source>
        <dbReference type="Pfam" id="PF20208"/>
    </source>
</evidence>
<dbReference type="EMBL" id="MZGS01000023">
    <property type="protein sequence ID" value="PWB86891.1"/>
    <property type="molecule type" value="Genomic_DNA"/>
</dbReference>
<evidence type="ECO:0000313" key="2">
    <source>
        <dbReference type="EMBL" id="PWB86891.1"/>
    </source>
</evidence>
<dbReference type="Proteomes" id="UP000251717">
    <property type="component" value="Unassembled WGS sequence"/>
</dbReference>
<dbReference type="InterPro" id="IPR046699">
    <property type="entry name" value="ARPP-1"/>
</dbReference>
<reference evidence="2 3" key="1">
    <citation type="submission" date="2017-03" db="EMBL/GenBank/DDBJ databases">
        <title>Genome sequence of Methanobrevibacter thaueri.</title>
        <authorList>
            <person name="Poehlein A."/>
            <person name="Seedorf H."/>
            <person name="Daniel R."/>
        </authorList>
    </citation>
    <scope>NUCLEOTIDE SEQUENCE [LARGE SCALE GENOMIC DNA]</scope>
    <source>
        <strain evidence="2 3">DSM 11995</strain>
    </source>
</reference>
<organism evidence="2 3">
    <name type="scientific">Methanobrevibacter thaueri</name>
    <dbReference type="NCBI Taxonomy" id="190975"/>
    <lineage>
        <taxon>Archaea</taxon>
        <taxon>Methanobacteriati</taxon>
        <taxon>Methanobacteriota</taxon>
        <taxon>Methanomada group</taxon>
        <taxon>Methanobacteria</taxon>
        <taxon>Methanobacteriales</taxon>
        <taxon>Methanobacteriaceae</taxon>
        <taxon>Methanobrevibacter</taxon>
    </lineage>
</organism>
<sequence length="315" mass="35960">MITLGNDVTINPNIELLSPQTHKNITVIPLKTERTYIDILTLKKGLELGLVKVSECPQSQVNTLVVTNASVTPLILIDGEEIVGGDQNRIVNSTVVIDARSKMKISVSCTEKNRWAYKSEFKQSDYMANHRTRVAKEYASRDSEHFQNVIWSSIDRLEHENSFSSPTAAMEESYENLKINHNKIIKEFDIVKDQNGIIVIIDGKIEGFEVFLSSEIYKEFHEKILKSYLIDAEINENQYPVNIDAAQDALDNAYDSSFTEKETKGLEKAYTFENQDGLGTLYAYNDKIIHWSYFKKMEEIIKDEIIENTALESDI</sequence>
<name>A0A315XMW0_9EURY</name>
<dbReference type="Pfam" id="PF20208">
    <property type="entry name" value="ARPP-1"/>
    <property type="match status" value="1"/>
</dbReference>
<evidence type="ECO:0000313" key="3">
    <source>
        <dbReference type="Proteomes" id="UP000251717"/>
    </source>
</evidence>
<keyword evidence="3" id="KW-1185">Reference proteome</keyword>